<dbReference type="PANTHER" id="PTHR31649:SF1">
    <property type="entry name" value="FARNESOIC ACID O-METHYL TRANSFERASE DOMAIN-CONTAINING PROTEIN"/>
    <property type="match status" value="1"/>
</dbReference>
<sequence>MLNYWQPGTQYNYDAVVLYEGVQYKIIQPHRSQSDWTPPATPALWGRLEGGGHHRPHHEKSGEWDGECQTPPHHEKSGEWDGDCKTQPCAPSCDQPPQQPQQQQQQPYQAPSGGVTPTEAERKKHWYDLDDKRKTELEVGGGILAGVGAVAAGYYAYQAHGKNEEEKKAHLWSLNSWVKDAEQRTQAFRSGNYPGPVAWVLNQGKDIPRDAIQGGFERGAPLYICRAYYEASTVGGIMIGKACSVFKKGAVIGYKKDEIHLDKYEILVGNSNAVRWVNISGKFNLASLGGLRPVEGGREPGGAPQYIAQAPYHGAVHPGKACEDYGNGCFIPYDSTEKKVEEYAVLCYNN</sequence>
<dbReference type="OrthoDB" id="2142040at2759"/>
<dbReference type="GO" id="GO:0030246">
    <property type="term" value="F:carbohydrate binding"/>
    <property type="evidence" value="ECO:0007669"/>
    <property type="project" value="InterPro"/>
</dbReference>
<feature type="compositionally biased region" description="Basic and acidic residues" evidence="2">
    <location>
        <begin position="72"/>
        <end position="84"/>
    </location>
</feature>
<dbReference type="PANTHER" id="PTHR31649">
    <property type="entry name" value="AGAP009604-PA"/>
    <property type="match status" value="1"/>
</dbReference>
<name>A0A1J8QBZ2_9AGAM</name>
<keyword evidence="5" id="KW-1185">Reference proteome</keyword>
<evidence type="ECO:0000313" key="4">
    <source>
        <dbReference type="EMBL" id="OJA17483.1"/>
    </source>
</evidence>
<gene>
    <name evidence="4" type="ORF">AZE42_03916</name>
</gene>
<dbReference type="GO" id="GO:0005975">
    <property type="term" value="P:carbohydrate metabolic process"/>
    <property type="evidence" value="ECO:0007669"/>
    <property type="project" value="InterPro"/>
</dbReference>
<accession>A0A1J8QBZ2</accession>
<dbReference type="Pfam" id="PF11901">
    <property type="entry name" value="DM9"/>
    <property type="match status" value="1"/>
</dbReference>
<proteinExistence type="predicted"/>
<dbReference type="Gene3D" id="2.10.10.20">
    <property type="entry name" value="Carbohydrate-binding module superfamily 5/12"/>
    <property type="match status" value="1"/>
</dbReference>
<evidence type="ECO:0000256" key="1">
    <source>
        <dbReference type="ARBA" id="ARBA00022801"/>
    </source>
</evidence>
<feature type="region of interest" description="Disordered" evidence="2">
    <location>
        <begin position="32"/>
        <end position="124"/>
    </location>
</feature>
<evidence type="ECO:0000313" key="5">
    <source>
        <dbReference type="Proteomes" id="UP000183567"/>
    </source>
</evidence>
<dbReference type="CDD" id="cd12214">
    <property type="entry name" value="ChiA1_BD"/>
    <property type="match status" value="1"/>
</dbReference>
<dbReference type="Pfam" id="PF02839">
    <property type="entry name" value="CBM_5_12"/>
    <property type="match status" value="1"/>
</dbReference>
<dbReference type="STRING" id="180088.A0A1J8QBZ2"/>
<dbReference type="SMART" id="SM00696">
    <property type="entry name" value="DM9"/>
    <property type="match status" value="2"/>
</dbReference>
<dbReference type="InterPro" id="IPR006616">
    <property type="entry name" value="DM9_repeat"/>
</dbReference>
<dbReference type="InterPro" id="IPR003610">
    <property type="entry name" value="CBM5/12"/>
</dbReference>
<evidence type="ECO:0000256" key="2">
    <source>
        <dbReference type="SAM" id="MobiDB-lite"/>
    </source>
</evidence>
<dbReference type="GO" id="GO:0004553">
    <property type="term" value="F:hydrolase activity, hydrolyzing O-glycosyl compounds"/>
    <property type="evidence" value="ECO:0007669"/>
    <property type="project" value="InterPro"/>
</dbReference>
<organism evidence="4 5">
    <name type="scientific">Rhizopogon vesiculosus</name>
    <dbReference type="NCBI Taxonomy" id="180088"/>
    <lineage>
        <taxon>Eukaryota</taxon>
        <taxon>Fungi</taxon>
        <taxon>Dikarya</taxon>
        <taxon>Basidiomycota</taxon>
        <taxon>Agaricomycotina</taxon>
        <taxon>Agaricomycetes</taxon>
        <taxon>Agaricomycetidae</taxon>
        <taxon>Boletales</taxon>
        <taxon>Suillineae</taxon>
        <taxon>Rhizopogonaceae</taxon>
        <taxon>Rhizopogon</taxon>
    </lineage>
</organism>
<feature type="domain" description="Chitin-binding type-3" evidence="3">
    <location>
        <begin position="5"/>
        <end position="45"/>
    </location>
</feature>
<reference evidence="4 5" key="1">
    <citation type="submission" date="2016-03" db="EMBL/GenBank/DDBJ databases">
        <title>Comparative genomics of the ectomycorrhizal sister species Rhizopogon vinicolor and Rhizopogon vesiculosus (Basidiomycota: Boletales) reveals a divergence of the mating type B locus.</title>
        <authorList>
            <person name="Mujic A.B."/>
            <person name="Kuo A."/>
            <person name="Tritt A."/>
            <person name="Lipzen A."/>
            <person name="Chen C."/>
            <person name="Johnson J."/>
            <person name="Sharma A."/>
            <person name="Barry K."/>
            <person name="Grigoriev I.V."/>
            <person name="Spatafora J.W."/>
        </authorList>
    </citation>
    <scope>NUCLEOTIDE SEQUENCE [LARGE SCALE GENOMIC DNA]</scope>
    <source>
        <strain evidence="4 5">AM-OR11-056</strain>
    </source>
</reference>
<protein>
    <recommendedName>
        <fullName evidence="3">Chitin-binding type-3 domain-containing protein</fullName>
    </recommendedName>
</protein>
<comment type="caution">
    <text evidence="4">The sequence shown here is derived from an EMBL/GenBank/DDBJ whole genome shotgun (WGS) entry which is preliminary data.</text>
</comment>
<dbReference type="SUPFAM" id="SSF51055">
    <property type="entry name" value="Carbohydrate binding domain"/>
    <property type="match status" value="1"/>
</dbReference>
<keyword evidence="1" id="KW-0378">Hydrolase</keyword>
<evidence type="ECO:0000259" key="3">
    <source>
        <dbReference type="Pfam" id="PF02839"/>
    </source>
</evidence>
<dbReference type="Proteomes" id="UP000183567">
    <property type="component" value="Unassembled WGS sequence"/>
</dbReference>
<dbReference type="AlphaFoldDB" id="A0A1J8QBZ2"/>
<dbReference type="InterPro" id="IPR036573">
    <property type="entry name" value="CBM_sf_5/12"/>
</dbReference>
<dbReference type="EMBL" id="LVVM01001996">
    <property type="protein sequence ID" value="OJA17483.1"/>
    <property type="molecule type" value="Genomic_DNA"/>
</dbReference>
<dbReference type="GO" id="GO:0005576">
    <property type="term" value="C:extracellular region"/>
    <property type="evidence" value="ECO:0007669"/>
    <property type="project" value="InterPro"/>
</dbReference>
<feature type="compositionally biased region" description="Low complexity" evidence="2">
    <location>
        <begin position="87"/>
        <end position="112"/>
    </location>
</feature>